<protein>
    <submittedName>
        <fullName evidence="1">Uncharacterized protein</fullName>
    </submittedName>
</protein>
<reference evidence="1 2" key="1">
    <citation type="submission" date="2022-01" db="EMBL/GenBank/DDBJ databases">
        <title>VMRC isolate genome collection.</title>
        <authorList>
            <person name="France M."/>
            <person name="Rutt L."/>
            <person name="Humphrys M."/>
            <person name="Ravel J."/>
        </authorList>
    </citation>
    <scope>NUCLEOTIDE SEQUENCE [LARGE SCALE GENOMIC DNA]</scope>
    <source>
        <strain evidence="1 2">C0030B4</strain>
    </source>
</reference>
<proteinExistence type="predicted"/>
<name>A0ABT4K7P8_9LACO</name>
<keyword evidence="2" id="KW-1185">Reference proteome</keyword>
<comment type="caution">
    <text evidence="1">The sequence shown here is derived from an EMBL/GenBank/DDBJ whole genome shotgun (WGS) entry which is preliminary data.</text>
</comment>
<dbReference type="RefSeq" id="WP_124031649.1">
    <property type="nucleotide sequence ID" value="NZ_CAKMAX010000021.1"/>
</dbReference>
<evidence type="ECO:0000313" key="2">
    <source>
        <dbReference type="Proteomes" id="UP001527392"/>
    </source>
</evidence>
<evidence type="ECO:0000313" key="1">
    <source>
        <dbReference type="EMBL" id="MCZ3781761.1"/>
    </source>
</evidence>
<dbReference type="EMBL" id="JAKHMS010000015">
    <property type="protein sequence ID" value="MCZ3781761.1"/>
    <property type="molecule type" value="Genomic_DNA"/>
</dbReference>
<organism evidence="1 2">
    <name type="scientific">Limosilactobacillus vaginalis</name>
    <dbReference type="NCBI Taxonomy" id="1633"/>
    <lineage>
        <taxon>Bacteria</taxon>
        <taxon>Bacillati</taxon>
        <taxon>Bacillota</taxon>
        <taxon>Bacilli</taxon>
        <taxon>Lactobacillales</taxon>
        <taxon>Lactobacillaceae</taxon>
        <taxon>Limosilactobacillus</taxon>
    </lineage>
</organism>
<sequence>MRQIPINQAKSIIKQLLKVKNQQEISLLTNKKDRSLTIVANDGEVTVKEQGYVNDTNTYSTESSARHELTRAFKREFPRSHQLYISYRKTIKGE</sequence>
<accession>A0ABT4K7P8</accession>
<dbReference type="Proteomes" id="UP001527392">
    <property type="component" value="Unassembled WGS sequence"/>
</dbReference>
<gene>
    <name evidence="1" type="ORF">L2504_06405</name>
</gene>